<name>A0A517NGD1_9BACT</name>
<feature type="transmembrane region" description="Helical" evidence="2">
    <location>
        <begin position="111"/>
        <end position="128"/>
    </location>
</feature>
<dbReference type="AlphaFoldDB" id="A0A517NGD1"/>
<feature type="compositionally biased region" description="Polar residues" evidence="1">
    <location>
        <begin position="1"/>
        <end position="10"/>
    </location>
</feature>
<feature type="region of interest" description="Disordered" evidence="1">
    <location>
        <begin position="147"/>
        <end position="284"/>
    </location>
</feature>
<feature type="region of interest" description="Disordered" evidence="1">
    <location>
        <begin position="1"/>
        <end position="29"/>
    </location>
</feature>
<organism evidence="3 4">
    <name type="scientific">Rubripirellula lacrimiformis</name>
    <dbReference type="NCBI Taxonomy" id="1930273"/>
    <lineage>
        <taxon>Bacteria</taxon>
        <taxon>Pseudomonadati</taxon>
        <taxon>Planctomycetota</taxon>
        <taxon>Planctomycetia</taxon>
        <taxon>Pirellulales</taxon>
        <taxon>Pirellulaceae</taxon>
        <taxon>Rubripirellula</taxon>
    </lineage>
</organism>
<feature type="compositionally biased region" description="Low complexity" evidence="1">
    <location>
        <begin position="147"/>
        <end position="158"/>
    </location>
</feature>
<dbReference type="EMBL" id="CP036525">
    <property type="protein sequence ID" value="QDT06195.1"/>
    <property type="molecule type" value="Genomic_DNA"/>
</dbReference>
<accession>A0A517NGD1</accession>
<proteinExistence type="predicted"/>
<dbReference type="KEGG" id="rlc:K227x_46030"/>
<gene>
    <name evidence="3" type="ORF">K227x_46030</name>
</gene>
<protein>
    <recommendedName>
        <fullName evidence="5">DUF1549 domain-containing protein</fullName>
    </recommendedName>
</protein>
<evidence type="ECO:0000313" key="4">
    <source>
        <dbReference type="Proteomes" id="UP000318538"/>
    </source>
</evidence>
<evidence type="ECO:0000313" key="3">
    <source>
        <dbReference type="EMBL" id="QDT06195.1"/>
    </source>
</evidence>
<dbReference type="Proteomes" id="UP000318538">
    <property type="component" value="Chromosome"/>
</dbReference>
<feature type="compositionally biased region" description="Low complexity" evidence="1">
    <location>
        <begin position="172"/>
        <end position="183"/>
    </location>
</feature>
<evidence type="ECO:0000256" key="2">
    <source>
        <dbReference type="SAM" id="Phobius"/>
    </source>
</evidence>
<reference evidence="3 4" key="1">
    <citation type="submission" date="2019-02" db="EMBL/GenBank/DDBJ databases">
        <title>Deep-cultivation of Planctomycetes and their phenomic and genomic characterization uncovers novel biology.</title>
        <authorList>
            <person name="Wiegand S."/>
            <person name="Jogler M."/>
            <person name="Boedeker C."/>
            <person name="Pinto D."/>
            <person name="Vollmers J."/>
            <person name="Rivas-Marin E."/>
            <person name="Kohn T."/>
            <person name="Peeters S.H."/>
            <person name="Heuer A."/>
            <person name="Rast P."/>
            <person name="Oberbeckmann S."/>
            <person name="Bunk B."/>
            <person name="Jeske O."/>
            <person name="Meyerdierks A."/>
            <person name="Storesund J.E."/>
            <person name="Kallscheuer N."/>
            <person name="Luecker S."/>
            <person name="Lage O.M."/>
            <person name="Pohl T."/>
            <person name="Merkel B.J."/>
            <person name="Hornburger P."/>
            <person name="Mueller R.-W."/>
            <person name="Bruemmer F."/>
            <person name="Labrenz M."/>
            <person name="Spormann A.M."/>
            <person name="Op den Camp H."/>
            <person name="Overmann J."/>
            <person name="Amann R."/>
            <person name="Jetten M.S.M."/>
            <person name="Mascher T."/>
            <person name="Medema M.H."/>
            <person name="Devos D.P."/>
            <person name="Kaster A.-K."/>
            <person name="Ovreas L."/>
            <person name="Rohde M."/>
            <person name="Galperin M.Y."/>
            <person name="Jogler C."/>
        </authorList>
    </citation>
    <scope>NUCLEOTIDE SEQUENCE [LARGE SCALE GENOMIC DNA]</scope>
    <source>
        <strain evidence="3 4">K22_7</strain>
    </source>
</reference>
<sequence length="741" mass="78300">MTNANQPDPQRSTDSRSGDSPADAFDERAFDALLAEAMGGAEPPDLTAQILARLNQDPTPAPAVEPPPIHAAVVRSGQSSAPVMGDGPTQPPIQPIDADAANSTWRRRVRLAAVLAALAASVVAVVWLRPDAVRPLEIDGLDIAAAPSAPGSDSGNPNLADTSSPDSRIAGPNSIDPNSIDPNSPDPQPAVQSPEPGSIDPPAASDAIAQSRPPRGIPMVLDIPNDGSTGDGNPNQDGRGSLSPSVSDIATNSDTATNRTIAADRSAHPDASEPKALSPLRLVSRQTDTQMRSYWDAIGIQPATAAEQPEVLARFNAATGIDFQPDDLADADAIQARLAGPQAARQVAKRWLGDVTEGGLGRIDADAQSRLVDAAAGVFAGKTSGDELLTRWFSGESEDSSSFYSAMAHASKSLADGALARRLASLSMDADLRCTRCHDAYIEGSGQQQDYWSLMALLQRDLVSAKGRKGVWSVAKSASSKPVFFDLPDGRRRLAEPAVAAAWIGSDQPALSLGQWADRLKDSDALASGLVNSIWKMVHGQPLRGRVVDPMSAPHNEALQSLERELTDDLRRSNFDLGRTLALVLASPATNREVPDSLKNAWVIDNAADRSAAEAFAAAVPARSNLSLNRRLDETMRAIGAKLDGDGNPLLAQLGDSSKGNGKGKTRQADRLSWDFPDRAESLPVQWLVPMDDLADRVNHLGYLGGMTELPKSILAAADAMQAAGVDDATLLNRVWWLVRQ</sequence>
<evidence type="ECO:0000256" key="1">
    <source>
        <dbReference type="SAM" id="MobiDB-lite"/>
    </source>
</evidence>
<dbReference type="RefSeq" id="WP_145172692.1">
    <property type="nucleotide sequence ID" value="NZ_CP036525.1"/>
</dbReference>
<evidence type="ECO:0008006" key="5">
    <source>
        <dbReference type="Google" id="ProtNLM"/>
    </source>
</evidence>
<keyword evidence="2" id="KW-0472">Membrane</keyword>
<feature type="compositionally biased region" description="Polar residues" evidence="1">
    <location>
        <begin position="226"/>
        <end position="260"/>
    </location>
</feature>
<keyword evidence="2" id="KW-0812">Transmembrane</keyword>
<dbReference type="OrthoDB" id="223445at2"/>
<keyword evidence="4" id="KW-1185">Reference proteome</keyword>
<keyword evidence="2" id="KW-1133">Transmembrane helix</keyword>